<dbReference type="RefSeq" id="WP_211547901.1">
    <property type="nucleotide sequence ID" value="NZ_JAGTUF010000006.1"/>
</dbReference>
<reference evidence="1 2" key="1">
    <citation type="submission" date="2021-04" db="EMBL/GenBank/DDBJ databases">
        <title>Magnetospirillum sulfuroxidans sp. nov., a facultative chemolithoautotrophic sulfur-oxidizing alphaproteobacterium isolated from freshwater sediment and proposals for Paramagetospirillum gen. nov., and Magnetospirillaceae fam. nov.</title>
        <authorList>
            <person name="Koziaeva V."/>
            <person name="Geelhoed J.S."/>
            <person name="Sorokin D.Y."/>
            <person name="Grouzdev D.S."/>
        </authorList>
    </citation>
    <scope>NUCLEOTIDE SEQUENCE [LARGE SCALE GENOMIC DNA]</scope>
    <source>
        <strain evidence="1 2">J10</strain>
    </source>
</reference>
<keyword evidence="2" id="KW-1185">Reference proteome</keyword>
<sequence>MIPASCALVGFVHTTDLWWLRLLRPGFRHCFVAVRSGPFWVVIDPLSHHTTIRVETIAGLAGFYRRHGITVVTTRLRPPPRRAAPWRPYTCVEAVKRILGIQAGGVITPWQLYRLLTSKENIP</sequence>
<protein>
    <submittedName>
        <fullName evidence="1">Uncharacterized protein</fullName>
    </submittedName>
</protein>
<dbReference type="EMBL" id="JAGTUF010000006">
    <property type="protein sequence ID" value="MBR9971791.1"/>
    <property type="molecule type" value="Genomic_DNA"/>
</dbReference>
<evidence type="ECO:0000313" key="2">
    <source>
        <dbReference type="Proteomes" id="UP000680714"/>
    </source>
</evidence>
<dbReference type="Proteomes" id="UP000680714">
    <property type="component" value="Unassembled WGS sequence"/>
</dbReference>
<organism evidence="1 2">
    <name type="scientific">Magnetospirillum sulfuroxidans</name>
    <dbReference type="NCBI Taxonomy" id="611300"/>
    <lineage>
        <taxon>Bacteria</taxon>
        <taxon>Pseudomonadati</taxon>
        <taxon>Pseudomonadota</taxon>
        <taxon>Alphaproteobacteria</taxon>
        <taxon>Rhodospirillales</taxon>
        <taxon>Rhodospirillaceae</taxon>
        <taxon>Magnetospirillum</taxon>
    </lineage>
</organism>
<accession>A0ABS5IBY3</accession>
<comment type="caution">
    <text evidence="1">The sequence shown here is derived from an EMBL/GenBank/DDBJ whole genome shotgun (WGS) entry which is preliminary data.</text>
</comment>
<name>A0ABS5IBY3_9PROT</name>
<evidence type="ECO:0000313" key="1">
    <source>
        <dbReference type="EMBL" id="MBR9971791.1"/>
    </source>
</evidence>
<proteinExistence type="predicted"/>
<gene>
    <name evidence="1" type="ORF">KEC16_08685</name>
</gene>